<keyword evidence="2" id="KW-1185">Reference proteome</keyword>
<accession>X6M3Y2</accession>
<dbReference type="Proteomes" id="UP000023152">
    <property type="component" value="Unassembled WGS sequence"/>
</dbReference>
<dbReference type="EMBL" id="ASPP01024798">
    <property type="protein sequence ID" value="ETO08688.1"/>
    <property type="molecule type" value="Genomic_DNA"/>
</dbReference>
<sequence length="151" mass="17884">MLSGPVLFLIILGIFKLLIGLKEKIYPIVVQLIIKYNEFFLKVCFIDDLICFERRFNKCKSPITLDIGEDVLLHQIYKHFPIIPVYWEIETKFMVPYDCTISVKNHDVKEYKVISSNETCKFDPLLYEDDFRKLELINDNLLILKHLVIIN</sequence>
<gene>
    <name evidence="1" type="ORF">RFI_28699</name>
</gene>
<organism evidence="1 2">
    <name type="scientific">Reticulomyxa filosa</name>
    <dbReference type="NCBI Taxonomy" id="46433"/>
    <lineage>
        <taxon>Eukaryota</taxon>
        <taxon>Sar</taxon>
        <taxon>Rhizaria</taxon>
        <taxon>Retaria</taxon>
        <taxon>Foraminifera</taxon>
        <taxon>Monothalamids</taxon>
        <taxon>Reticulomyxidae</taxon>
        <taxon>Reticulomyxa</taxon>
    </lineage>
</organism>
<dbReference type="AlphaFoldDB" id="X6M3Y2"/>
<name>X6M3Y2_RETFI</name>
<proteinExistence type="predicted"/>
<protein>
    <submittedName>
        <fullName evidence="1">Uncharacterized protein</fullName>
    </submittedName>
</protein>
<reference evidence="1 2" key="1">
    <citation type="journal article" date="2013" name="Curr. Biol.">
        <title>The Genome of the Foraminiferan Reticulomyxa filosa.</title>
        <authorList>
            <person name="Glockner G."/>
            <person name="Hulsmann N."/>
            <person name="Schleicher M."/>
            <person name="Noegel A.A."/>
            <person name="Eichinger L."/>
            <person name="Gallinger C."/>
            <person name="Pawlowski J."/>
            <person name="Sierra R."/>
            <person name="Euteneuer U."/>
            <person name="Pillet L."/>
            <person name="Moustafa A."/>
            <person name="Platzer M."/>
            <person name="Groth M."/>
            <person name="Szafranski K."/>
            <person name="Schliwa M."/>
        </authorList>
    </citation>
    <scope>NUCLEOTIDE SEQUENCE [LARGE SCALE GENOMIC DNA]</scope>
</reference>
<evidence type="ECO:0000313" key="2">
    <source>
        <dbReference type="Proteomes" id="UP000023152"/>
    </source>
</evidence>
<comment type="caution">
    <text evidence="1">The sequence shown here is derived from an EMBL/GenBank/DDBJ whole genome shotgun (WGS) entry which is preliminary data.</text>
</comment>
<evidence type="ECO:0000313" key="1">
    <source>
        <dbReference type="EMBL" id="ETO08688.1"/>
    </source>
</evidence>